<dbReference type="PANTHER" id="PTHR24356">
    <property type="entry name" value="SERINE/THREONINE-PROTEIN KINASE"/>
    <property type="match status" value="1"/>
</dbReference>
<dbReference type="Gene3D" id="1.10.510.10">
    <property type="entry name" value="Transferase(Phosphotransferase) domain 1"/>
    <property type="match status" value="1"/>
</dbReference>
<feature type="domain" description="Protein kinase" evidence="10">
    <location>
        <begin position="1"/>
        <end position="250"/>
    </location>
</feature>
<dbReference type="AlphaFoldDB" id="A0A9P5YGK2"/>
<gene>
    <name evidence="11" type="ORF">BDZ94DRAFT_1139077</name>
</gene>
<comment type="catalytic activity">
    <reaction evidence="9">
        <text>L-seryl-[protein] + ATP = O-phospho-L-seryl-[protein] + ADP + H(+)</text>
        <dbReference type="Rhea" id="RHEA:17989"/>
        <dbReference type="Rhea" id="RHEA-COMP:9863"/>
        <dbReference type="Rhea" id="RHEA-COMP:11604"/>
        <dbReference type="ChEBI" id="CHEBI:15378"/>
        <dbReference type="ChEBI" id="CHEBI:29999"/>
        <dbReference type="ChEBI" id="CHEBI:30616"/>
        <dbReference type="ChEBI" id="CHEBI:83421"/>
        <dbReference type="ChEBI" id="CHEBI:456216"/>
        <dbReference type="EC" id="2.7.11.1"/>
    </reaction>
</comment>
<dbReference type="Proteomes" id="UP000807353">
    <property type="component" value="Unassembled WGS sequence"/>
</dbReference>
<evidence type="ECO:0000259" key="10">
    <source>
        <dbReference type="PROSITE" id="PS50011"/>
    </source>
</evidence>
<dbReference type="PANTHER" id="PTHR24356:SF163">
    <property type="entry name" value="3-PHOSPHOINOSITIDE-DEPENDENT PROTEIN KINASE 1-RELATED"/>
    <property type="match status" value="1"/>
</dbReference>
<organism evidence="11 12">
    <name type="scientific">Collybia nuda</name>
    <dbReference type="NCBI Taxonomy" id="64659"/>
    <lineage>
        <taxon>Eukaryota</taxon>
        <taxon>Fungi</taxon>
        <taxon>Dikarya</taxon>
        <taxon>Basidiomycota</taxon>
        <taxon>Agaricomycotina</taxon>
        <taxon>Agaricomycetes</taxon>
        <taxon>Agaricomycetidae</taxon>
        <taxon>Agaricales</taxon>
        <taxon>Tricholomatineae</taxon>
        <taxon>Clitocybaceae</taxon>
        <taxon>Collybia</taxon>
    </lineage>
</organism>
<dbReference type="SMART" id="SM00220">
    <property type="entry name" value="S_TKc"/>
    <property type="match status" value="1"/>
</dbReference>
<dbReference type="FunFam" id="1.10.510.10:FF:000833">
    <property type="entry name" value="AGC family protein kinase"/>
    <property type="match status" value="1"/>
</dbReference>
<evidence type="ECO:0000313" key="11">
    <source>
        <dbReference type="EMBL" id="KAF9467270.1"/>
    </source>
</evidence>
<protein>
    <recommendedName>
        <fullName evidence="2">non-specific serine/threonine protein kinase</fullName>
        <ecNumber evidence="2">2.7.11.1</ecNumber>
    </recommendedName>
</protein>
<evidence type="ECO:0000256" key="4">
    <source>
        <dbReference type="ARBA" id="ARBA00022679"/>
    </source>
</evidence>
<dbReference type="GO" id="GO:0035556">
    <property type="term" value="P:intracellular signal transduction"/>
    <property type="evidence" value="ECO:0007669"/>
    <property type="project" value="TreeGrafter"/>
</dbReference>
<dbReference type="OrthoDB" id="347657at2759"/>
<dbReference type="EMBL" id="MU150237">
    <property type="protein sequence ID" value="KAF9467270.1"/>
    <property type="molecule type" value="Genomic_DNA"/>
</dbReference>
<comment type="caution">
    <text evidence="11">The sequence shown here is derived from an EMBL/GenBank/DDBJ whole genome shotgun (WGS) entry which is preliminary data.</text>
</comment>
<evidence type="ECO:0000313" key="12">
    <source>
        <dbReference type="Proteomes" id="UP000807353"/>
    </source>
</evidence>
<dbReference type="InterPro" id="IPR000719">
    <property type="entry name" value="Prot_kinase_dom"/>
</dbReference>
<keyword evidence="7" id="KW-0067">ATP-binding</keyword>
<dbReference type="Gene3D" id="3.30.200.20">
    <property type="entry name" value="Phosphorylase Kinase, domain 1"/>
    <property type="match status" value="1"/>
</dbReference>
<accession>A0A9P5YGK2</accession>
<comment type="similarity">
    <text evidence="1">Belongs to the protein kinase superfamily. AGC Ser/Thr protein kinase family. PDPK1 subfamily.</text>
</comment>
<keyword evidence="6 11" id="KW-0418">Kinase</keyword>
<keyword evidence="12" id="KW-1185">Reference proteome</keyword>
<dbReference type="GO" id="GO:0005524">
    <property type="term" value="F:ATP binding"/>
    <property type="evidence" value="ECO:0007669"/>
    <property type="project" value="UniProtKB-KW"/>
</dbReference>
<dbReference type="Pfam" id="PF00069">
    <property type="entry name" value="Pkinase"/>
    <property type="match status" value="1"/>
</dbReference>
<dbReference type="SUPFAM" id="SSF56112">
    <property type="entry name" value="Protein kinase-like (PK-like)"/>
    <property type="match status" value="1"/>
</dbReference>
<dbReference type="PROSITE" id="PS50011">
    <property type="entry name" value="PROTEIN_KINASE_DOM"/>
    <property type="match status" value="1"/>
</dbReference>
<dbReference type="CDD" id="cd05581">
    <property type="entry name" value="STKc_PDK1"/>
    <property type="match status" value="1"/>
</dbReference>
<sequence length="267" mass="30232">VKLATHVRTGNQYAIKVLEKAHLIKKDKMSTALAEKNALVRLGAGHPGIVRLFYAFQDEWRLYFVIDLARNGEMQSLISKLGSLSTKCAQYYAAQVVDALDYMHSKGVIHRDLKPENLLLDDDYRIKITDFGTGKILETGTQKAETWVGTAQYVAPELLEAKETSRSSDFWALGCIIYQMIAGRFAFQGLSEYLTWQKIKHLEYTFPEGFDIEAQDLIRRLLVRDPTERLGVGSPGSDNAMLALRSHSFFSSINWETLWTDPPPPLE</sequence>
<keyword evidence="5" id="KW-0547">Nucleotide-binding</keyword>
<evidence type="ECO:0000256" key="8">
    <source>
        <dbReference type="ARBA" id="ARBA00047899"/>
    </source>
</evidence>
<evidence type="ECO:0000256" key="6">
    <source>
        <dbReference type="ARBA" id="ARBA00022777"/>
    </source>
</evidence>
<feature type="non-terminal residue" evidence="11">
    <location>
        <position position="267"/>
    </location>
</feature>
<comment type="catalytic activity">
    <reaction evidence="8">
        <text>L-threonyl-[protein] + ATP = O-phospho-L-threonyl-[protein] + ADP + H(+)</text>
        <dbReference type="Rhea" id="RHEA:46608"/>
        <dbReference type="Rhea" id="RHEA-COMP:11060"/>
        <dbReference type="Rhea" id="RHEA-COMP:11605"/>
        <dbReference type="ChEBI" id="CHEBI:15378"/>
        <dbReference type="ChEBI" id="CHEBI:30013"/>
        <dbReference type="ChEBI" id="CHEBI:30616"/>
        <dbReference type="ChEBI" id="CHEBI:61977"/>
        <dbReference type="ChEBI" id="CHEBI:456216"/>
        <dbReference type="EC" id="2.7.11.1"/>
    </reaction>
</comment>
<proteinExistence type="inferred from homology"/>
<evidence type="ECO:0000256" key="2">
    <source>
        <dbReference type="ARBA" id="ARBA00012513"/>
    </source>
</evidence>
<dbReference type="InterPro" id="IPR008271">
    <property type="entry name" value="Ser/Thr_kinase_AS"/>
</dbReference>
<dbReference type="InterPro" id="IPR011009">
    <property type="entry name" value="Kinase-like_dom_sf"/>
</dbReference>
<evidence type="ECO:0000256" key="1">
    <source>
        <dbReference type="ARBA" id="ARBA00010006"/>
    </source>
</evidence>
<evidence type="ECO:0000256" key="3">
    <source>
        <dbReference type="ARBA" id="ARBA00022527"/>
    </source>
</evidence>
<dbReference type="InterPro" id="IPR050236">
    <property type="entry name" value="Ser_Thr_kinase_AGC"/>
</dbReference>
<keyword evidence="3" id="KW-0723">Serine/threonine-protein kinase</keyword>
<dbReference type="PROSITE" id="PS00108">
    <property type="entry name" value="PROTEIN_KINASE_ST"/>
    <property type="match status" value="1"/>
</dbReference>
<dbReference type="InterPro" id="IPR039046">
    <property type="entry name" value="PDPK1"/>
</dbReference>
<feature type="non-terminal residue" evidence="11">
    <location>
        <position position="1"/>
    </location>
</feature>
<dbReference type="EC" id="2.7.11.1" evidence="2"/>
<dbReference type="GO" id="GO:0004674">
    <property type="term" value="F:protein serine/threonine kinase activity"/>
    <property type="evidence" value="ECO:0007669"/>
    <property type="project" value="UniProtKB-KW"/>
</dbReference>
<name>A0A9P5YGK2_9AGAR</name>
<evidence type="ECO:0000256" key="9">
    <source>
        <dbReference type="ARBA" id="ARBA00048679"/>
    </source>
</evidence>
<evidence type="ECO:0000256" key="7">
    <source>
        <dbReference type="ARBA" id="ARBA00022840"/>
    </source>
</evidence>
<reference evidence="11" key="1">
    <citation type="submission" date="2020-11" db="EMBL/GenBank/DDBJ databases">
        <authorList>
            <consortium name="DOE Joint Genome Institute"/>
            <person name="Ahrendt S."/>
            <person name="Riley R."/>
            <person name="Andreopoulos W."/>
            <person name="Labutti K."/>
            <person name="Pangilinan J."/>
            <person name="Ruiz-Duenas F.J."/>
            <person name="Barrasa J.M."/>
            <person name="Sanchez-Garcia M."/>
            <person name="Camarero S."/>
            <person name="Miyauchi S."/>
            <person name="Serrano A."/>
            <person name="Linde D."/>
            <person name="Babiker R."/>
            <person name="Drula E."/>
            <person name="Ayuso-Fernandez I."/>
            <person name="Pacheco R."/>
            <person name="Padilla G."/>
            <person name="Ferreira P."/>
            <person name="Barriuso J."/>
            <person name="Kellner H."/>
            <person name="Castanera R."/>
            <person name="Alfaro M."/>
            <person name="Ramirez L."/>
            <person name="Pisabarro A.G."/>
            <person name="Kuo A."/>
            <person name="Tritt A."/>
            <person name="Lipzen A."/>
            <person name="He G."/>
            <person name="Yan M."/>
            <person name="Ng V."/>
            <person name="Cullen D."/>
            <person name="Martin F."/>
            <person name="Rosso M.-N."/>
            <person name="Henrissat B."/>
            <person name="Hibbett D."/>
            <person name="Martinez A.T."/>
            <person name="Grigoriev I.V."/>
        </authorList>
    </citation>
    <scope>NUCLEOTIDE SEQUENCE</scope>
    <source>
        <strain evidence="11">CBS 247.69</strain>
    </source>
</reference>
<evidence type="ECO:0000256" key="5">
    <source>
        <dbReference type="ARBA" id="ARBA00022741"/>
    </source>
</evidence>
<keyword evidence="4" id="KW-0808">Transferase</keyword>